<feature type="compositionally biased region" description="Basic residues" evidence="1">
    <location>
        <begin position="56"/>
        <end position="66"/>
    </location>
</feature>
<protein>
    <submittedName>
        <fullName evidence="3">Uncharacterized protein</fullName>
    </submittedName>
</protein>
<organism evidence="2 3">
    <name type="scientific">Sitophilus oryzae</name>
    <name type="common">Rice weevil</name>
    <name type="synonym">Curculio oryzae</name>
    <dbReference type="NCBI Taxonomy" id="7048"/>
    <lineage>
        <taxon>Eukaryota</taxon>
        <taxon>Metazoa</taxon>
        <taxon>Ecdysozoa</taxon>
        <taxon>Arthropoda</taxon>
        <taxon>Hexapoda</taxon>
        <taxon>Insecta</taxon>
        <taxon>Pterygota</taxon>
        <taxon>Neoptera</taxon>
        <taxon>Endopterygota</taxon>
        <taxon>Coleoptera</taxon>
        <taxon>Polyphaga</taxon>
        <taxon>Cucujiformia</taxon>
        <taxon>Curculionidae</taxon>
        <taxon>Dryophthorinae</taxon>
        <taxon>Sitophilus</taxon>
    </lineage>
</organism>
<accession>A0A6J2XN74</accession>
<name>A0A6J2XN74_SITOR</name>
<dbReference type="InParanoid" id="A0A6J2XN74"/>
<dbReference type="GeneID" id="115879551"/>
<sequence>MSLSGSSTSSSTTPTNDIPMESDDSISRIRASSRNSPVKWSSNSKTPKEKPEGPSPKRKVLKKKRACQSNSDDSFSSVKTKKIAERAASPQHENFPPLPTPGPSSSGPSSSGTSEEDPKIRPSSPARQAPAEITPSAAPQTQQEKPTQ</sequence>
<proteinExistence type="predicted"/>
<reference evidence="3" key="1">
    <citation type="submission" date="2025-08" db="UniProtKB">
        <authorList>
            <consortium name="RefSeq"/>
        </authorList>
    </citation>
    <scope>IDENTIFICATION</scope>
    <source>
        <tissue evidence="3">Gonads</tissue>
    </source>
</reference>
<feature type="compositionally biased region" description="Low complexity" evidence="1">
    <location>
        <begin position="103"/>
        <end position="113"/>
    </location>
</feature>
<evidence type="ECO:0000313" key="3">
    <source>
        <dbReference type="RefSeq" id="XP_030752305.1"/>
    </source>
</evidence>
<feature type="compositionally biased region" description="Polar residues" evidence="1">
    <location>
        <begin position="67"/>
        <end position="78"/>
    </location>
</feature>
<keyword evidence="2" id="KW-1185">Reference proteome</keyword>
<dbReference type="RefSeq" id="XP_030752305.1">
    <property type="nucleotide sequence ID" value="XM_030896445.1"/>
</dbReference>
<dbReference type="Proteomes" id="UP000504635">
    <property type="component" value="Unplaced"/>
</dbReference>
<feature type="compositionally biased region" description="Low complexity" evidence="1">
    <location>
        <begin position="1"/>
        <end position="15"/>
    </location>
</feature>
<gene>
    <name evidence="3" type="primary">LOC115879551</name>
</gene>
<dbReference type="AlphaFoldDB" id="A0A6J2XN74"/>
<evidence type="ECO:0000313" key="2">
    <source>
        <dbReference type="Proteomes" id="UP000504635"/>
    </source>
</evidence>
<dbReference type="KEGG" id="soy:115879551"/>
<feature type="compositionally biased region" description="Polar residues" evidence="1">
    <location>
        <begin position="137"/>
        <end position="148"/>
    </location>
</feature>
<evidence type="ECO:0000256" key="1">
    <source>
        <dbReference type="SAM" id="MobiDB-lite"/>
    </source>
</evidence>
<feature type="region of interest" description="Disordered" evidence="1">
    <location>
        <begin position="1"/>
        <end position="148"/>
    </location>
</feature>